<dbReference type="EMBL" id="JAGTJQ010000009">
    <property type="protein sequence ID" value="KAH7025122.1"/>
    <property type="molecule type" value="Genomic_DNA"/>
</dbReference>
<organism evidence="1 2">
    <name type="scientific">Microdochium trichocladiopsis</name>
    <dbReference type="NCBI Taxonomy" id="1682393"/>
    <lineage>
        <taxon>Eukaryota</taxon>
        <taxon>Fungi</taxon>
        <taxon>Dikarya</taxon>
        <taxon>Ascomycota</taxon>
        <taxon>Pezizomycotina</taxon>
        <taxon>Sordariomycetes</taxon>
        <taxon>Xylariomycetidae</taxon>
        <taxon>Xylariales</taxon>
        <taxon>Microdochiaceae</taxon>
        <taxon>Microdochium</taxon>
    </lineage>
</organism>
<evidence type="ECO:0000313" key="1">
    <source>
        <dbReference type="EMBL" id="KAH7025122.1"/>
    </source>
</evidence>
<protein>
    <submittedName>
        <fullName evidence="1">Uncharacterized protein</fullName>
    </submittedName>
</protein>
<reference evidence="1" key="1">
    <citation type="journal article" date="2021" name="Nat. Commun.">
        <title>Genetic determinants of endophytism in the Arabidopsis root mycobiome.</title>
        <authorList>
            <person name="Mesny F."/>
            <person name="Miyauchi S."/>
            <person name="Thiergart T."/>
            <person name="Pickel B."/>
            <person name="Atanasova L."/>
            <person name="Karlsson M."/>
            <person name="Huettel B."/>
            <person name="Barry K.W."/>
            <person name="Haridas S."/>
            <person name="Chen C."/>
            <person name="Bauer D."/>
            <person name="Andreopoulos W."/>
            <person name="Pangilinan J."/>
            <person name="LaButti K."/>
            <person name="Riley R."/>
            <person name="Lipzen A."/>
            <person name="Clum A."/>
            <person name="Drula E."/>
            <person name="Henrissat B."/>
            <person name="Kohler A."/>
            <person name="Grigoriev I.V."/>
            <person name="Martin F.M."/>
            <person name="Hacquard S."/>
        </authorList>
    </citation>
    <scope>NUCLEOTIDE SEQUENCE</scope>
    <source>
        <strain evidence="1">MPI-CAGE-CH-0230</strain>
    </source>
</reference>
<gene>
    <name evidence="1" type="ORF">B0I36DRAFT_417163</name>
</gene>
<name>A0A9P9BLP6_9PEZI</name>
<dbReference type="GeneID" id="70191650"/>
<accession>A0A9P9BLP6</accession>
<proteinExistence type="predicted"/>
<keyword evidence="2" id="KW-1185">Reference proteome</keyword>
<comment type="caution">
    <text evidence="1">The sequence shown here is derived from an EMBL/GenBank/DDBJ whole genome shotgun (WGS) entry which is preliminary data.</text>
</comment>
<sequence>MASRATDIQDGALTQLDKQRLHDRIFQTALRGPRLPASDQQNSMLDSIASAMNVAGLTTSTLNYTMYRWDPRWWSLEATLANGTRVGFKTTGYYPYSGNTGARGVTGKVHDAGSYAVDPHTQEAVFSSLDLKGLEPGTIAFFDNPTVTKNYSAPGYGLFGTSRNISEDEIPEVSGGTR</sequence>
<dbReference type="OrthoDB" id="5137986at2759"/>
<evidence type="ECO:0000313" key="2">
    <source>
        <dbReference type="Proteomes" id="UP000756346"/>
    </source>
</evidence>
<dbReference type="AlphaFoldDB" id="A0A9P9BLP6"/>
<dbReference type="RefSeq" id="XP_046008670.1">
    <property type="nucleotide sequence ID" value="XM_046162104.1"/>
</dbReference>
<dbReference type="Proteomes" id="UP000756346">
    <property type="component" value="Unassembled WGS sequence"/>
</dbReference>